<sequence>MARSTFEAPAIERLERFQSWQCEFHLLTMFTPSWERMVLERAHLQSIVQKLNYYGNKRGFGNLKDDEDDFFGSKNESDGLELVFAGLFASTKKNIWAEAIESLDDGVPGSDKSFGMNKGQMIIEVIWG</sequence>
<evidence type="ECO:0000313" key="1">
    <source>
        <dbReference type="EnsemblPlants" id="MELO3C029939.2.1"/>
    </source>
</evidence>
<organism evidence="1">
    <name type="scientific">Cucumis melo</name>
    <name type="common">Muskmelon</name>
    <dbReference type="NCBI Taxonomy" id="3656"/>
    <lineage>
        <taxon>Eukaryota</taxon>
        <taxon>Viridiplantae</taxon>
        <taxon>Streptophyta</taxon>
        <taxon>Embryophyta</taxon>
        <taxon>Tracheophyta</taxon>
        <taxon>Spermatophyta</taxon>
        <taxon>Magnoliopsida</taxon>
        <taxon>eudicotyledons</taxon>
        <taxon>Gunneridae</taxon>
        <taxon>Pentapetalae</taxon>
        <taxon>rosids</taxon>
        <taxon>fabids</taxon>
        <taxon>Cucurbitales</taxon>
        <taxon>Cucurbitaceae</taxon>
        <taxon>Benincaseae</taxon>
        <taxon>Cucumis</taxon>
    </lineage>
</organism>
<protein>
    <submittedName>
        <fullName evidence="1">Uncharacterized protein</fullName>
    </submittedName>
</protein>
<name>A0A9I9E7N7_CUCME</name>
<dbReference type="AlphaFoldDB" id="A0A9I9E7N7"/>
<dbReference type="EnsemblPlants" id="MELO3C029939.2.1">
    <property type="protein sequence ID" value="MELO3C029939.2.1"/>
    <property type="gene ID" value="MELO3C029939.2"/>
</dbReference>
<dbReference type="Gramene" id="MELO3C029939.2.1">
    <property type="protein sequence ID" value="MELO3C029939.2.1"/>
    <property type="gene ID" value="MELO3C029939.2"/>
</dbReference>
<reference evidence="1" key="1">
    <citation type="submission" date="2023-03" db="UniProtKB">
        <authorList>
            <consortium name="EnsemblPlants"/>
        </authorList>
    </citation>
    <scope>IDENTIFICATION</scope>
</reference>
<proteinExistence type="predicted"/>
<accession>A0A9I9E7N7</accession>